<reference evidence="2" key="1">
    <citation type="journal article" date="2020" name="BMC Genomics">
        <title>Correction to: Identification and distribution of gene clusters required for synthesis of sphingolipid metabolism inhibitors in diverse species of the filamentous fungus Fusarium.</title>
        <authorList>
            <person name="Kim H.S."/>
            <person name="Lohmar J.M."/>
            <person name="Busman M."/>
            <person name="Brown D.W."/>
            <person name="Naumann T.A."/>
            <person name="Divon H.H."/>
            <person name="Lysoe E."/>
            <person name="Uhlig S."/>
            <person name="Proctor R.H."/>
        </authorList>
    </citation>
    <scope>NUCLEOTIDE SEQUENCE</scope>
    <source>
        <strain evidence="2">NRRL 45417</strain>
    </source>
</reference>
<proteinExistence type="predicted"/>
<reference evidence="2" key="2">
    <citation type="submission" date="2020-05" db="EMBL/GenBank/DDBJ databases">
        <authorList>
            <person name="Kim H.-S."/>
            <person name="Proctor R.H."/>
            <person name="Brown D.W."/>
        </authorList>
    </citation>
    <scope>NUCLEOTIDE SEQUENCE</scope>
    <source>
        <strain evidence="2">NRRL 45417</strain>
    </source>
</reference>
<dbReference type="EMBL" id="JABFAI010000101">
    <property type="protein sequence ID" value="KAF4955361.1"/>
    <property type="molecule type" value="Genomic_DNA"/>
</dbReference>
<dbReference type="AlphaFoldDB" id="A0A8H4TCL7"/>
<feature type="region of interest" description="Disordered" evidence="1">
    <location>
        <begin position="309"/>
        <end position="328"/>
    </location>
</feature>
<gene>
    <name evidence="2" type="ORF">FGADI_4606</name>
</gene>
<evidence type="ECO:0000313" key="3">
    <source>
        <dbReference type="Proteomes" id="UP000604273"/>
    </source>
</evidence>
<sequence>MSTHYTNQHRLEEAFFVVFLSTKILTANRITIQDCRRVLLGAAVYDLFHVNRLEFCPQRTRLEEKKALQWARSNLTEALSLHFARSSSTAQLQLSRTSVALQSIARSLLLEYLTMTTTARLTSPREFTILLTKPIFAQITDFHGTKYIAVLANNKNEIPGNAIHLFQPLEGQTANIVYVAASHLGVVQLVVTDSTTWLEVGEVPDIWWFTIDVPCGDCMLLAHQDGIKIRKLSAPEWYVACMETQLQEQSDHGTAFPVPIHPRELRWFQPANRPGRMVSLKMNQPGMVVGITTFWVIILARAHIHVLEKGRRGPESRGPNTVSLSSPFEDGEKVSEVWVGITQNVVGGLGVRTNKGREIYHAHATRLHETSWALADHPQGSEKTMYYGSDAPVGVGALAFRSPPPSRPLSQFDPLATMPPIPSFRYCVEDFFGGSVGLEGVVEVTFCRLEHKPEIISGMLFRFAGGRREVLGEVRLSGQQKPMLLGGEGREVMYLEFG</sequence>
<evidence type="ECO:0000313" key="2">
    <source>
        <dbReference type="EMBL" id="KAF4955361.1"/>
    </source>
</evidence>
<keyword evidence="3" id="KW-1185">Reference proteome</keyword>
<organism evidence="2 3">
    <name type="scientific">Fusarium gaditjirri</name>
    <dbReference type="NCBI Taxonomy" id="282569"/>
    <lineage>
        <taxon>Eukaryota</taxon>
        <taxon>Fungi</taxon>
        <taxon>Dikarya</taxon>
        <taxon>Ascomycota</taxon>
        <taxon>Pezizomycotina</taxon>
        <taxon>Sordariomycetes</taxon>
        <taxon>Hypocreomycetidae</taxon>
        <taxon>Hypocreales</taxon>
        <taxon>Nectriaceae</taxon>
        <taxon>Fusarium</taxon>
        <taxon>Fusarium nisikadoi species complex</taxon>
    </lineage>
</organism>
<evidence type="ECO:0000256" key="1">
    <source>
        <dbReference type="SAM" id="MobiDB-lite"/>
    </source>
</evidence>
<protein>
    <submittedName>
        <fullName evidence="2">Uncharacterized protein</fullName>
    </submittedName>
</protein>
<dbReference type="Proteomes" id="UP000604273">
    <property type="component" value="Unassembled WGS sequence"/>
</dbReference>
<dbReference type="OrthoDB" id="5153231at2759"/>
<name>A0A8H4TCL7_9HYPO</name>
<accession>A0A8H4TCL7</accession>
<comment type="caution">
    <text evidence="2">The sequence shown here is derived from an EMBL/GenBank/DDBJ whole genome shotgun (WGS) entry which is preliminary data.</text>
</comment>